<dbReference type="InterPro" id="IPR013324">
    <property type="entry name" value="RNA_pol_sigma_r3/r4-like"/>
</dbReference>
<dbReference type="Proteomes" id="UP000243525">
    <property type="component" value="Unassembled WGS sequence"/>
</dbReference>
<dbReference type="Pfam" id="PF08281">
    <property type="entry name" value="Sigma70_r4_2"/>
    <property type="match status" value="1"/>
</dbReference>
<dbReference type="InterPro" id="IPR014327">
    <property type="entry name" value="RNA_pol_sigma70_bacteroid"/>
</dbReference>
<evidence type="ECO:0000259" key="5">
    <source>
        <dbReference type="Pfam" id="PF04542"/>
    </source>
</evidence>
<reference evidence="7 8" key="1">
    <citation type="submission" date="2018-04" db="EMBL/GenBank/DDBJ databases">
        <title>Genomic Encyclopedia of Archaeal and Bacterial Type Strains, Phase II (KMG-II): from individual species to whole genera.</title>
        <authorList>
            <person name="Goeker M."/>
        </authorList>
    </citation>
    <scope>NUCLEOTIDE SEQUENCE [LARGE SCALE GENOMIC DNA]</scope>
    <source>
        <strain evidence="7 8">DSM 28823</strain>
    </source>
</reference>
<dbReference type="NCBIfam" id="TIGR02985">
    <property type="entry name" value="Sig70_bacteroi1"/>
    <property type="match status" value="1"/>
</dbReference>
<dbReference type="PANTHER" id="PTHR43133:SF46">
    <property type="entry name" value="RNA POLYMERASE SIGMA-70 FACTOR ECF SUBFAMILY"/>
    <property type="match status" value="1"/>
</dbReference>
<dbReference type="SUPFAM" id="SSF88659">
    <property type="entry name" value="Sigma3 and sigma4 domains of RNA polymerase sigma factors"/>
    <property type="match status" value="1"/>
</dbReference>
<dbReference type="InterPro" id="IPR007627">
    <property type="entry name" value="RNA_pol_sigma70_r2"/>
</dbReference>
<dbReference type="AlphaFoldDB" id="A0A2T5C4Y1"/>
<dbReference type="SUPFAM" id="SSF88946">
    <property type="entry name" value="Sigma2 domain of RNA polymerase sigma factors"/>
    <property type="match status" value="1"/>
</dbReference>
<feature type="domain" description="RNA polymerase sigma-70 region 2" evidence="5">
    <location>
        <begin position="72"/>
        <end position="136"/>
    </location>
</feature>
<dbReference type="GO" id="GO:0006352">
    <property type="term" value="P:DNA-templated transcription initiation"/>
    <property type="evidence" value="ECO:0007669"/>
    <property type="project" value="InterPro"/>
</dbReference>
<evidence type="ECO:0000256" key="2">
    <source>
        <dbReference type="ARBA" id="ARBA00023015"/>
    </source>
</evidence>
<evidence type="ECO:0000256" key="1">
    <source>
        <dbReference type="ARBA" id="ARBA00010641"/>
    </source>
</evidence>
<sequence>MISESVVPFSRRLIHLQFSRTTFCCLSFFIDDRQAFCKINVLQLLYLYKYKQPNNRRMHLDNDDKQWFASIFDQHYEHIRNYVYYLSGDITLSEDLSQDAFLQIWEERKSLNRATARSYLFTIVRHNYFKHYRRKAVKINFINAQIREEENESPEFILELKEFDHLLQRAIAKIPDKTRAIFLMSRIDSMSYANIAHDLNISQKTVEKHITKALKLLKKKVNRKL</sequence>
<dbReference type="GO" id="GO:0003677">
    <property type="term" value="F:DNA binding"/>
    <property type="evidence" value="ECO:0007669"/>
    <property type="project" value="InterPro"/>
</dbReference>
<dbReference type="InterPro" id="IPR014284">
    <property type="entry name" value="RNA_pol_sigma-70_dom"/>
</dbReference>
<comment type="caution">
    <text evidence="7">The sequence shown here is derived from an EMBL/GenBank/DDBJ whole genome shotgun (WGS) entry which is preliminary data.</text>
</comment>
<dbReference type="Gene3D" id="1.10.10.10">
    <property type="entry name" value="Winged helix-like DNA-binding domain superfamily/Winged helix DNA-binding domain"/>
    <property type="match status" value="1"/>
</dbReference>
<dbReference type="InterPro" id="IPR013325">
    <property type="entry name" value="RNA_pol_sigma_r2"/>
</dbReference>
<keyword evidence="3" id="KW-0731">Sigma factor</keyword>
<evidence type="ECO:0000259" key="6">
    <source>
        <dbReference type="Pfam" id="PF08281"/>
    </source>
</evidence>
<feature type="domain" description="RNA polymerase sigma factor 70 region 4 type 2" evidence="6">
    <location>
        <begin position="166"/>
        <end position="217"/>
    </location>
</feature>
<evidence type="ECO:0000256" key="3">
    <source>
        <dbReference type="ARBA" id="ARBA00023082"/>
    </source>
</evidence>
<dbReference type="PANTHER" id="PTHR43133">
    <property type="entry name" value="RNA POLYMERASE ECF-TYPE SIGMA FACTO"/>
    <property type="match status" value="1"/>
</dbReference>
<dbReference type="InterPro" id="IPR013249">
    <property type="entry name" value="RNA_pol_sigma70_r4_t2"/>
</dbReference>
<keyword evidence="2" id="KW-0805">Transcription regulation</keyword>
<dbReference type="EMBL" id="QAAD01000003">
    <property type="protein sequence ID" value="PTN09919.1"/>
    <property type="molecule type" value="Genomic_DNA"/>
</dbReference>
<dbReference type="NCBIfam" id="TIGR02937">
    <property type="entry name" value="sigma70-ECF"/>
    <property type="match status" value="1"/>
</dbReference>
<accession>A0A2T5C4Y1</accession>
<evidence type="ECO:0000313" key="8">
    <source>
        <dbReference type="Proteomes" id="UP000243525"/>
    </source>
</evidence>
<organism evidence="7 8">
    <name type="scientific">Mangrovibacterium marinum</name>
    <dbReference type="NCBI Taxonomy" id="1639118"/>
    <lineage>
        <taxon>Bacteria</taxon>
        <taxon>Pseudomonadati</taxon>
        <taxon>Bacteroidota</taxon>
        <taxon>Bacteroidia</taxon>
        <taxon>Marinilabiliales</taxon>
        <taxon>Prolixibacteraceae</taxon>
        <taxon>Mangrovibacterium</taxon>
    </lineage>
</organism>
<name>A0A2T5C4Y1_9BACT</name>
<dbReference type="Pfam" id="PF04542">
    <property type="entry name" value="Sigma70_r2"/>
    <property type="match status" value="1"/>
</dbReference>
<proteinExistence type="inferred from homology"/>
<evidence type="ECO:0000313" key="7">
    <source>
        <dbReference type="EMBL" id="PTN09919.1"/>
    </source>
</evidence>
<dbReference type="Gene3D" id="1.10.1740.10">
    <property type="match status" value="1"/>
</dbReference>
<protein>
    <submittedName>
        <fullName evidence="7">RNA polymerase sigma-70 factor (ECF subfamily)</fullName>
    </submittedName>
</protein>
<dbReference type="OrthoDB" id="9782991at2"/>
<dbReference type="GO" id="GO:0016987">
    <property type="term" value="F:sigma factor activity"/>
    <property type="evidence" value="ECO:0007669"/>
    <property type="project" value="UniProtKB-KW"/>
</dbReference>
<dbReference type="InterPro" id="IPR039425">
    <property type="entry name" value="RNA_pol_sigma-70-like"/>
</dbReference>
<dbReference type="InterPro" id="IPR036388">
    <property type="entry name" value="WH-like_DNA-bd_sf"/>
</dbReference>
<keyword evidence="4" id="KW-0804">Transcription</keyword>
<keyword evidence="8" id="KW-1185">Reference proteome</keyword>
<comment type="similarity">
    <text evidence="1">Belongs to the sigma-70 factor family. ECF subfamily.</text>
</comment>
<gene>
    <name evidence="7" type="ORF">C8N47_103216</name>
</gene>
<evidence type="ECO:0000256" key="4">
    <source>
        <dbReference type="ARBA" id="ARBA00023163"/>
    </source>
</evidence>